<dbReference type="RefSeq" id="WP_355662583.1">
    <property type="nucleotide sequence ID" value="NZ_JBEXRX010000001.1"/>
</dbReference>
<dbReference type="EMBL" id="JBEXRX010000001">
    <property type="protein sequence ID" value="MEU0150326.1"/>
    <property type="molecule type" value="Genomic_DNA"/>
</dbReference>
<proteinExistence type="predicted"/>
<protein>
    <submittedName>
        <fullName evidence="1">Kinase</fullName>
    </submittedName>
</protein>
<dbReference type="Gene3D" id="3.40.50.300">
    <property type="entry name" value="P-loop containing nucleotide triphosphate hydrolases"/>
    <property type="match status" value="1"/>
</dbReference>
<evidence type="ECO:0000313" key="2">
    <source>
        <dbReference type="Proteomes" id="UP001550348"/>
    </source>
</evidence>
<dbReference type="SUPFAM" id="SSF52540">
    <property type="entry name" value="P-loop containing nucleoside triphosphate hydrolases"/>
    <property type="match status" value="1"/>
</dbReference>
<dbReference type="Proteomes" id="UP001550348">
    <property type="component" value="Unassembled WGS sequence"/>
</dbReference>
<keyword evidence="1" id="KW-0418">Kinase</keyword>
<reference evidence="1 2" key="1">
    <citation type="submission" date="2024-06" db="EMBL/GenBank/DDBJ databases">
        <title>The Natural Products Discovery Center: Release of the First 8490 Sequenced Strains for Exploring Actinobacteria Biosynthetic Diversity.</title>
        <authorList>
            <person name="Kalkreuter E."/>
            <person name="Kautsar S.A."/>
            <person name="Yang D."/>
            <person name="Bader C.D."/>
            <person name="Teijaro C.N."/>
            <person name="Fluegel L."/>
            <person name="Davis C.M."/>
            <person name="Simpson J.R."/>
            <person name="Lauterbach L."/>
            <person name="Steele A.D."/>
            <person name="Gui C."/>
            <person name="Meng S."/>
            <person name="Li G."/>
            <person name="Viehrig K."/>
            <person name="Ye F."/>
            <person name="Su P."/>
            <person name="Kiefer A.F."/>
            <person name="Nichols A."/>
            <person name="Cepeda A.J."/>
            <person name="Yan W."/>
            <person name="Fan B."/>
            <person name="Jiang Y."/>
            <person name="Adhikari A."/>
            <person name="Zheng C.-J."/>
            <person name="Schuster L."/>
            <person name="Cowan T.M."/>
            <person name="Smanski M.J."/>
            <person name="Chevrette M.G."/>
            <person name="De Carvalho L.P.S."/>
            <person name="Shen B."/>
        </authorList>
    </citation>
    <scope>NUCLEOTIDE SEQUENCE [LARGE SCALE GENOMIC DNA]</scope>
    <source>
        <strain evidence="1 2">NPDC006286</strain>
    </source>
</reference>
<dbReference type="Pfam" id="PF07931">
    <property type="entry name" value="CPT"/>
    <property type="match status" value="1"/>
</dbReference>
<comment type="caution">
    <text evidence="1">The sequence shown here is derived from an EMBL/GenBank/DDBJ whole genome shotgun (WGS) entry which is preliminary data.</text>
</comment>
<evidence type="ECO:0000313" key="1">
    <source>
        <dbReference type="EMBL" id="MEU0150326.1"/>
    </source>
</evidence>
<accession>A0ABV2VFD1</accession>
<keyword evidence="2" id="KW-1185">Reference proteome</keyword>
<sequence>MRGVILYGPPASGKDTVAAALRQLDDRYRQFRRLKAGPGRIAGYRMTTDAELEALRASGCGVVWENRRYGSVYVVDSHGLRRELHDGIPVVHLGQVDAVDAVRDAFPDAQWTVVALTCPRDVAEVRIAQRQTGDTVERLQAWDETEEIESADLTIDTSETRPDRAAELIDQAVKGSVTAPE</sequence>
<organism evidence="1 2">
    <name type="scientific">Micromonospora fulviviridis</name>
    <dbReference type="NCBI Taxonomy" id="47860"/>
    <lineage>
        <taxon>Bacteria</taxon>
        <taxon>Bacillati</taxon>
        <taxon>Actinomycetota</taxon>
        <taxon>Actinomycetes</taxon>
        <taxon>Micromonosporales</taxon>
        <taxon>Micromonosporaceae</taxon>
        <taxon>Micromonospora</taxon>
    </lineage>
</organism>
<keyword evidence="1" id="KW-0808">Transferase</keyword>
<gene>
    <name evidence="1" type="ORF">ABZ071_00025</name>
</gene>
<dbReference type="InterPro" id="IPR027417">
    <property type="entry name" value="P-loop_NTPase"/>
</dbReference>
<name>A0ABV2VFD1_9ACTN</name>
<dbReference type="GO" id="GO:0016301">
    <property type="term" value="F:kinase activity"/>
    <property type="evidence" value="ECO:0007669"/>
    <property type="project" value="UniProtKB-KW"/>
</dbReference>